<feature type="region of interest" description="Disordered" evidence="1">
    <location>
        <begin position="423"/>
        <end position="443"/>
    </location>
</feature>
<dbReference type="PANTHER" id="PTHR20961:SF124">
    <property type="entry name" value="GLYCOSYLTRANSFERASE"/>
    <property type="match status" value="1"/>
</dbReference>
<evidence type="ECO:0008006" key="7">
    <source>
        <dbReference type="Google" id="ProtNLM"/>
    </source>
</evidence>
<dbReference type="OrthoDB" id="531429at2759"/>
<feature type="chain" id="PRO_5036271698" description="Glycosyltransferase" evidence="2">
    <location>
        <begin position="26"/>
        <end position="518"/>
    </location>
</feature>
<sequence>MTLRLLSGFFLTLSILIGPKIFVSSYLGCTQPSLNTTVFENIKNNGACTLLRKVCADDGMLVTFDETFLADNLTRASPYGELEQQTGLWNFPALGGSNSDALVGHQARSFVPIRPATRMEASPHLQRPVFSVCTLPVIMTTDWPYNMWEVFAQLASIADVYFRQKGMIDKLATLVLATPDDLGTTAFHHVLLSPYSKYPIISFGELSSRPFRDQRVQWSREGYHVSCFDQAVLCKLHGFPQGVMPTVQTILDQISPYLPEDPMEFGRSAPGTDSVPVSSDTTLRVLVEARAGPARNIKNLAEIMDACEEANRRGFHAGVFQRVSCKVLNTGDTPTLHGPERFYTTVASVRSAHVLVAVHGAGATNCFFMEAENGGTALLEIRPCGFGTKYCGWPDAYMQARLRDAGYPIRAFVYNVEDPQQCHPSDYEAQARSSPGGRPLAAGDDMLARDQHITLKPGPFMAMLAHVGSLLRNTSAWDDAQRRGRTHGYAVPEGLVLGPLCVKDMQAHLAQGATLIRA</sequence>
<evidence type="ECO:0000256" key="1">
    <source>
        <dbReference type="SAM" id="MobiDB-lite"/>
    </source>
</evidence>
<dbReference type="EMBL" id="BNCQ01000006">
    <property type="protein sequence ID" value="GIL98994.1"/>
    <property type="molecule type" value="Genomic_DNA"/>
</dbReference>
<dbReference type="InterPro" id="IPR007657">
    <property type="entry name" value="Glycosyltransferase_61"/>
</dbReference>
<proteinExistence type="predicted"/>
<dbReference type="EMBL" id="BNCP01000004">
    <property type="protein sequence ID" value="GIL72501.1"/>
    <property type="molecule type" value="Genomic_DNA"/>
</dbReference>
<dbReference type="Proteomes" id="UP000747110">
    <property type="component" value="Unassembled WGS sequence"/>
</dbReference>
<accession>A0A8J4G2B4</accession>
<keyword evidence="2" id="KW-0732">Signal</keyword>
<keyword evidence="6" id="KW-1185">Reference proteome</keyword>
<dbReference type="PANTHER" id="PTHR20961">
    <property type="entry name" value="GLYCOSYLTRANSFERASE"/>
    <property type="match status" value="1"/>
</dbReference>
<name>A0A8J4G2B4_9CHLO</name>
<evidence type="ECO:0000256" key="2">
    <source>
        <dbReference type="SAM" id="SignalP"/>
    </source>
</evidence>
<gene>
    <name evidence="3" type="ORF">Vretifemale_2863</name>
    <name evidence="4" type="ORF">Vretimale_4294</name>
</gene>
<dbReference type="AlphaFoldDB" id="A0A8J4G2B4"/>
<comment type="caution">
    <text evidence="4">The sequence shown here is derived from an EMBL/GenBank/DDBJ whole genome shotgun (WGS) entry which is preliminary data.</text>
</comment>
<evidence type="ECO:0000313" key="4">
    <source>
        <dbReference type="EMBL" id="GIL98994.1"/>
    </source>
</evidence>
<dbReference type="Proteomes" id="UP000722791">
    <property type="component" value="Unassembled WGS sequence"/>
</dbReference>
<reference evidence="4" key="1">
    <citation type="journal article" date="2021" name="Proc. Natl. Acad. Sci. U.S.A.">
        <title>Three genomes in the algal genus Volvox reveal the fate of a haploid sex-determining region after a transition to homothallism.</title>
        <authorList>
            <person name="Yamamoto K."/>
            <person name="Hamaji T."/>
            <person name="Kawai-Toyooka H."/>
            <person name="Matsuzaki R."/>
            <person name="Takahashi F."/>
            <person name="Nishimura Y."/>
            <person name="Kawachi M."/>
            <person name="Noguchi H."/>
            <person name="Minakuchi Y."/>
            <person name="Umen J.G."/>
            <person name="Toyoda A."/>
            <person name="Nozaki H."/>
        </authorList>
    </citation>
    <scope>NUCLEOTIDE SEQUENCE</scope>
    <source>
        <strain evidence="4">NIES-3785</strain>
        <strain evidence="3">NIES-3786</strain>
    </source>
</reference>
<evidence type="ECO:0000313" key="5">
    <source>
        <dbReference type="Proteomes" id="UP000722791"/>
    </source>
</evidence>
<feature type="signal peptide" evidence="2">
    <location>
        <begin position="1"/>
        <end position="25"/>
    </location>
</feature>
<organism evidence="4 5">
    <name type="scientific">Volvox reticuliferus</name>
    <dbReference type="NCBI Taxonomy" id="1737510"/>
    <lineage>
        <taxon>Eukaryota</taxon>
        <taxon>Viridiplantae</taxon>
        <taxon>Chlorophyta</taxon>
        <taxon>core chlorophytes</taxon>
        <taxon>Chlorophyceae</taxon>
        <taxon>CS clade</taxon>
        <taxon>Chlamydomonadales</taxon>
        <taxon>Volvocaceae</taxon>
        <taxon>Volvox</taxon>
    </lineage>
</organism>
<evidence type="ECO:0000313" key="6">
    <source>
        <dbReference type="Proteomes" id="UP000747110"/>
    </source>
</evidence>
<dbReference type="GO" id="GO:0016757">
    <property type="term" value="F:glycosyltransferase activity"/>
    <property type="evidence" value="ECO:0007669"/>
    <property type="project" value="InterPro"/>
</dbReference>
<protein>
    <recommendedName>
        <fullName evidence="7">Glycosyltransferase</fullName>
    </recommendedName>
</protein>
<evidence type="ECO:0000313" key="3">
    <source>
        <dbReference type="EMBL" id="GIL72501.1"/>
    </source>
</evidence>